<sequence length="85" mass="9246">MKILLVEDEPKVSAFIRRGLEEEGFAVDVAFDGDTGRRLALAQPYDLVILDVILPHFNGYEVLATTPYAPSGPYVGGGISVRLPK</sequence>
<keyword evidence="4" id="KW-0804">Transcription</keyword>
<dbReference type="RefSeq" id="WP_244535909.1">
    <property type="nucleotide sequence ID" value="NZ_FRAS01000006.1"/>
</dbReference>
<organism evidence="7 8">
    <name type="scientific">Hymenobacter psychrotolerans DSM 18569</name>
    <dbReference type="NCBI Taxonomy" id="1121959"/>
    <lineage>
        <taxon>Bacteria</taxon>
        <taxon>Pseudomonadati</taxon>
        <taxon>Bacteroidota</taxon>
        <taxon>Cytophagia</taxon>
        <taxon>Cytophagales</taxon>
        <taxon>Hymenobacteraceae</taxon>
        <taxon>Hymenobacter</taxon>
    </lineage>
</organism>
<dbReference type="InterPro" id="IPR001789">
    <property type="entry name" value="Sig_transdc_resp-reg_receiver"/>
</dbReference>
<dbReference type="GO" id="GO:0000156">
    <property type="term" value="F:phosphorelay response regulator activity"/>
    <property type="evidence" value="ECO:0007669"/>
    <property type="project" value="TreeGrafter"/>
</dbReference>
<dbReference type="GO" id="GO:0000976">
    <property type="term" value="F:transcription cis-regulatory region binding"/>
    <property type="evidence" value="ECO:0007669"/>
    <property type="project" value="TreeGrafter"/>
</dbReference>
<dbReference type="STRING" id="1121959.SAMN02746009_01542"/>
<feature type="domain" description="Response regulatory" evidence="6">
    <location>
        <begin position="2"/>
        <end position="85"/>
    </location>
</feature>
<evidence type="ECO:0000256" key="4">
    <source>
        <dbReference type="ARBA" id="ARBA00023163"/>
    </source>
</evidence>
<proteinExistence type="predicted"/>
<reference evidence="8" key="1">
    <citation type="submission" date="2016-11" db="EMBL/GenBank/DDBJ databases">
        <authorList>
            <person name="Varghese N."/>
            <person name="Submissions S."/>
        </authorList>
    </citation>
    <scope>NUCLEOTIDE SEQUENCE [LARGE SCALE GENOMIC DNA]</scope>
    <source>
        <strain evidence="8">DSM 18569</strain>
    </source>
</reference>
<keyword evidence="5" id="KW-0597">Phosphoprotein</keyword>
<dbReference type="Proteomes" id="UP000183947">
    <property type="component" value="Unassembled WGS sequence"/>
</dbReference>
<dbReference type="AlphaFoldDB" id="A0A1M6V9H3"/>
<dbReference type="InterPro" id="IPR011006">
    <property type="entry name" value="CheY-like_superfamily"/>
</dbReference>
<dbReference type="GO" id="GO:0006355">
    <property type="term" value="P:regulation of DNA-templated transcription"/>
    <property type="evidence" value="ECO:0007669"/>
    <property type="project" value="TreeGrafter"/>
</dbReference>
<dbReference type="InterPro" id="IPR039420">
    <property type="entry name" value="WalR-like"/>
</dbReference>
<evidence type="ECO:0000256" key="3">
    <source>
        <dbReference type="ARBA" id="ARBA00023125"/>
    </source>
</evidence>
<evidence type="ECO:0000313" key="7">
    <source>
        <dbReference type="EMBL" id="SHK78098.1"/>
    </source>
</evidence>
<dbReference type="PROSITE" id="PS50110">
    <property type="entry name" value="RESPONSE_REGULATORY"/>
    <property type="match status" value="1"/>
</dbReference>
<evidence type="ECO:0000256" key="5">
    <source>
        <dbReference type="PROSITE-ProRule" id="PRU00169"/>
    </source>
</evidence>
<dbReference type="PANTHER" id="PTHR48111">
    <property type="entry name" value="REGULATOR OF RPOS"/>
    <property type="match status" value="1"/>
</dbReference>
<keyword evidence="1" id="KW-0902">Two-component regulatory system</keyword>
<keyword evidence="2" id="KW-0805">Transcription regulation</keyword>
<accession>A0A1M6V9H3</accession>
<keyword evidence="8" id="KW-1185">Reference proteome</keyword>
<protein>
    <submittedName>
        <fullName evidence="7">Response regulator receiver domain-containing protein</fullName>
    </submittedName>
</protein>
<evidence type="ECO:0000256" key="2">
    <source>
        <dbReference type="ARBA" id="ARBA00023015"/>
    </source>
</evidence>
<name>A0A1M6V9H3_9BACT</name>
<dbReference type="SUPFAM" id="SSF52172">
    <property type="entry name" value="CheY-like"/>
    <property type="match status" value="1"/>
</dbReference>
<dbReference type="PANTHER" id="PTHR48111:SF22">
    <property type="entry name" value="REGULATOR OF RPOS"/>
    <property type="match status" value="1"/>
</dbReference>
<dbReference type="GO" id="GO:0032993">
    <property type="term" value="C:protein-DNA complex"/>
    <property type="evidence" value="ECO:0007669"/>
    <property type="project" value="TreeGrafter"/>
</dbReference>
<evidence type="ECO:0000259" key="6">
    <source>
        <dbReference type="PROSITE" id="PS50110"/>
    </source>
</evidence>
<dbReference type="Pfam" id="PF00072">
    <property type="entry name" value="Response_reg"/>
    <property type="match status" value="1"/>
</dbReference>
<evidence type="ECO:0000313" key="8">
    <source>
        <dbReference type="Proteomes" id="UP000183947"/>
    </source>
</evidence>
<gene>
    <name evidence="7" type="ORF">SAMN02746009_01542</name>
</gene>
<feature type="modified residue" description="4-aspartylphosphate" evidence="5">
    <location>
        <position position="51"/>
    </location>
</feature>
<keyword evidence="3" id="KW-0238">DNA-binding</keyword>
<dbReference type="EMBL" id="FRAS01000006">
    <property type="protein sequence ID" value="SHK78098.1"/>
    <property type="molecule type" value="Genomic_DNA"/>
</dbReference>
<dbReference type="GO" id="GO:0005829">
    <property type="term" value="C:cytosol"/>
    <property type="evidence" value="ECO:0007669"/>
    <property type="project" value="TreeGrafter"/>
</dbReference>
<dbReference type="Gene3D" id="3.40.50.2300">
    <property type="match status" value="1"/>
</dbReference>
<evidence type="ECO:0000256" key="1">
    <source>
        <dbReference type="ARBA" id="ARBA00023012"/>
    </source>
</evidence>